<dbReference type="EMBL" id="KZ857379">
    <property type="protein sequence ID" value="RDX57030.1"/>
    <property type="molecule type" value="Genomic_DNA"/>
</dbReference>
<feature type="signal peptide" evidence="1">
    <location>
        <begin position="1"/>
        <end position="29"/>
    </location>
</feature>
<name>A0A371DWW1_9APHY</name>
<dbReference type="AlphaFoldDB" id="A0A371DWW1"/>
<keyword evidence="3" id="KW-1185">Reference proteome</keyword>
<organism evidence="2 3">
    <name type="scientific">Lentinus brumalis</name>
    <dbReference type="NCBI Taxonomy" id="2498619"/>
    <lineage>
        <taxon>Eukaryota</taxon>
        <taxon>Fungi</taxon>
        <taxon>Dikarya</taxon>
        <taxon>Basidiomycota</taxon>
        <taxon>Agaricomycotina</taxon>
        <taxon>Agaricomycetes</taxon>
        <taxon>Polyporales</taxon>
        <taxon>Polyporaceae</taxon>
        <taxon>Lentinus</taxon>
    </lineage>
</organism>
<feature type="chain" id="PRO_5017017948" description="Secreted protein" evidence="1">
    <location>
        <begin position="30"/>
        <end position="68"/>
    </location>
</feature>
<evidence type="ECO:0000313" key="3">
    <source>
        <dbReference type="Proteomes" id="UP000256964"/>
    </source>
</evidence>
<evidence type="ECO:0000313" key="2">
    <source>
        <dbReference type="EMBL" id="RDX57030.1"/>
    </source>
</evidence>
<dbReference type="Proteomes" id="UP000256964">
    <property type="component" value="Unassembled WGS sequence"/>
</dbReference>
<keyword evidence="1" id="KW-0732">Signal</keyword>
<evidence type="ECO:0000256" key="1">
    <source>
        <dbReference type="SAM" id="SignalP"/>
    </source>
</evidence>
<gene>
    <name evidence="2" type="ORF">OH76DRAFT_1394781</name>
</gene>
<accession>A0A371DWW1</accession>
<evidence type="ECO:0008006" key="4">
    <source>
        <dbReference type="Google" id="ProtNLM"/>
    </source>
</evidence>
<sequence>MSSLRDQLMTMMILLIIQVYATGWTRAAAVPPIVALDIELHTFTHNRSDSYRQRLLAERWNQDYQMIH</sequence>
<reference evidence="2 3" key="1">
    <citation type="journal article" date="2018" name="Biotechnol. Biofuels">
        <title>Integrative visual omics of the white-rot fungus Polyporus brumalis exposes the biotechnological potential of its oxidative enzymes for delignifying raw plant biomass.</title>
        <authorList>
            <person name="Miyauchi S."/>
            <person name="Rancon A."/>
            <person name="Drula E."/>
            <person name="Hage H."/>
            <person name="Chaduli D."/>
            <person name="Favel A."/>
            <person name="Grisel S."/>
            <person name="Henrissat B."/>
            <person name="Herpoel-Gimbert I."/>
            <person name="Ruiz-Duenas F.J."/>
            <person name="Chevret D."/>
            <person name="Hainaut M."/>
            <person name="Lin J."/>
            <person name="Wang M."/>
            <person name="Pangilinan J."/>
            <person name="Lipzen A."/>
            <person name="Lesage-Meessen L."/>
            <person name="Navarro D."/>
            <person name="Riley R."/>
            <person name="Grigoriev I.V."/>
            <person name="Zhou S."/>
            <person name="Raouche S."/>
            <person name="Rosso M.N."/>
        </authorList>
    </citation>
    <scope>NUCLEOTIDE SEQUENCE [LARGE SCALE GENOMIC DNA]</scope>
    <source>
        <strain evidence="2 3">BRFM 1820</strain>
    </source>
</reference>
<protein>
    <recommendedName>
        <fullName evidence="4">Secreted protein</fullName>
    </recommendedName>
</protein>
<proteinExistence type="predicted"/>